<reference evidence="3" key="1">
    <citation type="submission" date="2008-12" db="EMBL/GenBank/DDBJ databases">
        <title>Annotation of Streptomyces ghanaensis ATCC 14672.</title>
        <authorList>
            <consortium name="The Broad Institute Genome Sequencing Platform"/>
            <consortium name="Broad Institute Microbial Sequencing Center"/>
            <person name="Fischbach M."/>
            <person name="Ward D."/>
            <person name="Young S."/>
            <person name="Kodira C.D."/>
            <person name="Zeng Q."/>
            <person name="Koehrsen M."/>
            <person name="Godfrey P."/>
            <person name="Alvarado L."/>
            <person name="Berlin A.M."/>
            <person name="Borenstein D."/>
            <person name="Chen Z."/>
            <person name="Engels R."/>
            <person name="Freedman E."/>
            <person name="Gellesch M."/>
            <person name="Goldberg J."/>
            <person name="Griggs A."/>
            <person name="Gujja S."/>
            <person name="Heiman D.I."/>
            <person name="Hepburn T.A."/>
            <person name="Howarth C."/>
            <person name="Jen D."/>
            <person name="Larson L."/>
            <person name="Lewis B."/>
            <person name="Mehta T."/>
            <person name="Park D."/>
            <person name="Pearson M."/>
            <person name="Roberts A."/>
            <person name="Saif S."/>
            <person name="Shea T.D."/>
            <person name="Shenoy N."/>
            <person name="Sisk P."/>
            <person name="Stolte C."/>
            <person name="Sykes S.N."/>
            <person name="Walk T."/>
            <person name="White J."/>
            <person name="Yandava C."/>
            <person name="Straight P."/>
            <person name="Clardy J."/>
            <person name="Hung D."/>
            <person name="Kolter R."/>
            <person name="Mekalanos J."/>
            <person name="Walker S."/>
            <person name="Walsh C.T."/>
            <person name="Wieland B.L.C."/>
            <person name="Ilzarbe M."/>
            <person name="Galagan J."/>
            <person name="Nusbaum C."/>
            <person name="Birren B."/>
        </authorList>
    </citation>
    <scope>NUCLEOTIDE SEQUENCE [LARGE SCALE GENOMIC DNA]</scope>
    <source>
        <strain evidence="3">ATCC 14672 / DSM 40746 / JCM 4963 / KCTC 9882 / NRRL B-12104 / FH 1290</strain>
    </source>
</reference>
<organism evidence="2 3">
    <name type="scientific">Streptomyces viridosporus (strain ATCC 14672 / DSM 40746 / JCM 4963 / KCTC 9882 / NRRL B-12104 / FH 1290)</name>
    <name type="common">Streptomyces ghanaensis</name>
    <dbReference type="NCBI Taxonomy" id="566461"/>
    <lineage>
        <taxon>Bacteria</taxon>
        <taxon>Bacillati</taxon>
        <taxon>Actinomycetota</taxon>
        <taxon>Actinomycetes</taxon>
        <taxon>Kitasatosporales</taxon>
        <taxon>Streptomycetaceae</taxon>
        <taxon>Streptomyces</taxon>
    </lineage>
</organism>
<feature type="compositionally biased region" description="Polar residues" evidence="1">
    <location>
        <begin position="173"/>
        <end position="184"/>
    </location>
</feature>
<evidence type="ECO:0000313" key="2">
    <source>
        <dbReference type="EMBL" id="EFE67172.2"/>
    </source>
</evidence>
<dbReference type="AlphaFoldDB" id="D5ZYR9"/>
<dbReference type="EMBL" id="DS999641">
    <property type="protein sequence ID" value="EFE67172.2"/>
    <property type="molecule type" value="Genomic_DNA"/>
</dbReference>
<protein>
    <submittedName>
        <fullName evidence="2">Predicted protein</fullName>
    </submittedName>
</protein>
<sequence>MGGVADGVGDCLRGVAAGRREHAPSSVATSCDYRILPFGLSHSVGPPCQNRVTGDTRTAPLRYITTGDSPGIDHSDRKIFCVSQDADVSAAPFAALVGLLRVRPGLVLISDDDSGCRHVTFALWTRRRWRPSGKKVLHTPHPGLRARVRRARRVRLVPIHPSGLARSRPFLTRSGNPQTETLKG</sequence>
<feature type="region of interest" description="Disordered" evidence="1">
    <location>
        <begin position="165"/>
        <end position="184"/>
    </location>
</feature>
<gene>
    <name evidence="2" type="ORF">SSFG_02421</name>
</gene>
<dbReference type="Proteomes" id="UP000003824">
    <property type="component" value="Unassembled WGS sequence"/>
</dbReference>
<dbReference type="eggNOG" id="ENOG5030PFZ">
    <property type="taxonomic scope" value="Bacteria"/>
</dbReference>
<evidence type="ECO:0000313" key="3">
    <source>
        <dbReference type="Proteomes" id="UP000003824"/>
    </source>
</evidence>
<proteinExistence type="predicted"/>
<name>D5ZYR9_STRV1</name>
<evidence type="ECO:0000256" key="1">
    <source>
        <dbReference type="SAM" id="MobiDB-lite"/>
    </source>
</evidence>
<accession>D5ZYR9</accession>